<dbReference type="RefSeq" id="WP_156271611.1">
    <property type="nucleotide sequence ID" value="NZ_CP046244.1"/>
</dbReference>
<evidence type="ECO:0000256" key="1">
    <source>
        <dbReference type="ARBA" id="ARBA00008984"/>
    </source>
</evidence>
<dbReference type="PROSITE" id="PS01148">
    <property type="entry name" value="UPF0033"/>
    <property type="match status" value="1"/>
</dbReference>
<dbReference type="SUPFAM" id="SSF64307">
    <property type="entry name" value="SirA-like"/>
    <property type="match status" value="1"/>
</dbReference>
<dbReference type="Proteomes" id="UP000425916">
    <property type="component" value="Chromosome"/>
</dbReference>
<keyword evidence="4" id="KW-1185">Reference proteome</keyword>
<dbReference type="CDD" id="cd00291">
    <property type="entry name" value="SirA_YedF_YeeD"/>
    <property type="match status" value="1"/>
</dbReference>
<accession>A0A6I5ZNJ2</accession>
<sequence length="82" mass="9228">MAEIRATKRLDITGDCCPITFVKTKLALEEMQPGEILEVLLAEGEPLNNVPRSLKFEGHKIHQVRKVGPNIYSLLVERGEDQ</sequence>
<evidence type="ECO:0000313" key="3">
    <source>
        <dbReference type="EMBL" id="QGP91199.1"/>
    </source>
</evidence>
<feature type="domain" description="UPF0033" evidence="2">
    <location>
        <begin position="10"/>
        <end position="34"/>
    </location>
</feature>
<reference evidence="3 4" key="1">
    <citation type="submission" date="2019-11" db="EMBL/GenBank/DDBJ databases">
        <title>Genome sequence of Moorella glycerini DSM11254.</title>
        <authorList>
            <person name="Poehlein A."/>
            <person name="Boeer T."/>
            <person name="Daniel R."/>
        </authorList>
    </citation>
    <scope>NUCLEOTIDE SEQUENCE [LARGE SCALE GENOMIC DNA]</scope>
    <source>
        <strain evidence="3 4">DSM 11254</strain>
    </source>
</reference>
<name>A0A6I5ZNJ2_9FIRM</name>
<dbReference type="Pfam" id="PF01206">
    <property type="entry name" value="TusA"/>
    <property type="match status" value="1"/>
</dbReference>
<dbReference type="PANTHER" id="PTHR33279">
    <property type="entry name" value="SULFUR CARRIER PROTEIN YEDF-RELATED"/>
    <property type="match status" value="1"/>
</dbReference>
<protein>
    <submittedName>
        <fullName evidence="3">Sulfur carrier protein</fullName>
    </submittedName>
</protein>
<gene>
    <name evidence="3" type="ORF">MGLY_05260</name>
</gene>
<dbReference type="AlphaFoldDB" id="A0A6I5ZNJ2"/>
<dbReference type="Gene3D" id="3.30.110.40">
    <property type="entry name" value="TusA-like domain"/>
    <property type="match status" value="1"/>
</dbReference>
<dbReference type="InterPro" id="IPR036868">
    <property type="entry name" value="TusA-like_sf"/>
</dbReference>
<evidence type="ECO:0000313" key="4">
    <source>
        <dbReference type="Proteomes" id="UP000425916"/>
    </source>
</evidence>
<dbReference type="PANTHER" id="PTHR33279:SF19">
    <property type="entry name" value="SSL1707 PROTEIN"/>
    <property type="match status" value="1"/>
</dbReference>
<comment type="similarity">
    <text evidence="1">Belongs to the sulfur carrier protein TusA family.</text>
</comment>
<dbReference type="EMBL" id="CP046244">
    <property type="protein sequence ID" value="QGP91199.1"/>
    <property type="molecule type" value="Genomic_DNA"/>
</dbReference>
<evidence type="ECO:0000259" key="2">
    <source>
        <dbReference type="PROSITE" id="PS01148"/>
    </source>
</evidence>
<organism evidence="3 4">
    <name type="scientific">Neomoorella glycerini</name>
    <dbReference type="NCBI Taxonomy" id="55779"/>
    <lineage>
        <taxon>Bacteria</taxon>
        <taxon>Bacillati</taxon>
        <taxon>Bacillota</taxon>
        <taxon>Clostridia</taxon>
        <taxon>Neomoorellales</taxon>
        <taxon>Neomoorellaceae</taxon>
        <taxon>Neomoorella</taxon>
    </lineage>
</organism>
<dbReference type="InterPro" id="IPR001455">
    <property type="entry name" value="TusA-like"/>
</dbReference>
<proteinExistence type="inferred from homology"/>
<dbReference type="OrthoDB" id="9794210at2"/>